<evidence type="ECO:0000256" key="1">
    <source>
        <dbReference type="ARBA" id="ARBA00011063"/>
    </source>
</evidence>
<name>A0A8H7B850_9PLEO</name>
<dbReference type="GO" id="GO:0004725">
    <property type="term" value="F:protein tyrosine phosphatase activity"/>
    <property type="evidence" value="ECO:0007669"/>
    <property type="project" value="InterPro"/>
</dbReference>
<dbReference type="InterPro" id="IPR023485">
    <property type="entry name" value="Ptyr_pPase"/>
</dbReference>
<evidence type="ECO:0000259" key="5">
    <source>
        <dbReference type="SMART" id="SM00226"/>
    </source>
</evidence>
<dbReference type="PRINTS" id="PR00719">
    <property type="entry name" value="LMWPTPASE"/>
</dbReference>
<dbReference type="GeneID" id="62204067"/>
<dbReference type="Pfam" id="PF01451">
    <property type="entry name" value="LMWPc"/>
    <property type="match status" value="1"/>
</dbReference>
<protein>
    <submittedName>
        <fullName evidence="6">Low molecular weight phosphotyrosine protein phosphatase</fullName>
    </submittedName>
</protein>
<evidence type="ECO:0000313" key="7">
    <source>
        <dbReference type="Proteomes" id="UP000596902"/>
    </source>
</evidence>
<evidence type="ECO:0000313" key="6">
    <source>
        <dbReference type="EMBL" id="KAF7676337.1"/>
    </source>
</evidence>
<feature type="active site" description="Proton donor" evidence="4">
    <location>
        <position position="217"/>
    </location>
</feature>
<dbReference type="EMBL" id="JAAABM010000007">
    <property type="protein sequence ID" value="KAF7676337.1"/>
    <property type="molecule type" value="Genomic_DNA"/>
</dbReference>
<organism evidence="6 7">
    <name type="scientific">Alternaria burnsii</name>
    <dbReference type="NCBI Taxonomy" id="1187904"/>
    <lineage>
        <taxon>Eukaryota</taxon>
        <taxon>Fungi</taxon>
        <taxon>Dikarya</taxon>
        <taxon>Ascomycota</taxon>
        <taxon>Pezizomycotina</taxon>
        <taxon>Dothideomycetes</taxon>
        <taxon>Pleosporomycetidae</taxon>
        <taxon>Pleosporales</taxon>
        <taxon>Pleosporineae</taxon>
        <taxon>Pleosporaceae</taxon>
        <taxon>Alternaria</taxon>
        <taxon>Alternaria sect. Alternaria</taxon>
    </lineage>
</organism>
<feature type="active site" description="Nucleophile" evidence="4">
    <location>
        <position position="84"/>
    </location>
</feature>
<dbReference type="InterPro" id="IPR050438">
    <property type="entry name" value="LMW_PTPase"/>
</dbReference>
<dbReference type="Proteomes" id="UP000596902">
    <property type="component" value="Unassembled WGS sequence"/>
</dbReference>
<comment type="caution">
    <text evidence="6">The sequence shown here is derived from an EMBL/GenBank/DDBJ whole genome shotgun (WGS) entry which is preliminary data.</text>
</comment>
<dbReference type="SMART" id="SM00226">
    <property type="entry name" value="LMWPc"/>
    <property type="match status" value="1"/>
</dbReference>
<comment type="similarity">
    <text evidence="1">Belongs to the low molecular weight phosphotyrosine protein phosphatase family.</text>
</comment>
<proteinExistence type="inferred from homology"/>
<dbReference type="InterPro" id="IPR036196">
    <property type="entry name" value="Ptyr_pPase_sf"/>
</dbReference>
<keyword evidence="3" id="KW-0904">Protein phosphatase</keyword>
<dbReference type="InterPro" id="IPR017867">
    <property type="entry name" value="Tyr_phospatase_low_mol_wt"/>
</dbReference>
<keyword evidence="2" id="KW-0378">Hydrolase</keyword>
<dbReference type="SUPFAM" id="SSF52788">
    <property type="entry name" value="Phosphotyrosine protein phosphatases I"/>
    <property type="match status" value="1"/>
</dbReference>
<accession>A0A8H7B850</accession>
<reference evidence="6" key="2">
    <citation type="submission" date="2020-08" db="EMBL/GenBank/DDBJ databases">
        <title>Draft Genome Sequence of Cumin Blight Pathogen Alternaria burnsii.</title>
        <authorList>
            <person name="Feng Z."/>
        </authorList>
    </citation>
    <scope>NUCLEOTIDE SEQUENCE</scope>
    <source>
        <strain evidence="6">CBS107.38</strain>
    </source>
</reference>
<reference evidence="6" key="1">
    <citation type="submission" date="2020-01" db="EMBL/GenBank/DDBJ databases">
        <authorList>
            <person name="Feng Z.H.Z."/>
        </authorList>
    </citation>
    <scope>NUCLEOTIDE SEQUENCE</scope>
    <source>
        <strain evidence="6">CBS107.38</strain>
    </source>
</reference>
<feature type="active site" evidence="4">
    <location>
        <position position="90"/>
    </location>
</feature>
<dbReference type="PANTHER" id="PTHR11717:SF7">
    <property type="entry name" value="LOW MOLECULAR WEIGHT PHOSPHOTYROSINE PROTEIN PHOSPHATASE"/>
    <property type="match status" value="1"/>
</dbReference>
<evidence type="ECO:0000256" key="4">
    <source>
        <dbReference type="PIRSR" id="PIRSR617867-1"/>
    </source>
</evidence>
<sequence length="250" mass="27925">MARVCVDLYTTLRIPTSEQQKQLKPQFNMIPALSYDHNALVIARCHVWRTSRLPNLPTHDQDTSHIATMSDSKSPRPVSVLFVCLGNICRSTMAEGVFQSLTAPSHPLISTIDSCGTGAYHVGSSPDSRTMATLKANKITTYRHSARKFSPGSDFEKFDYILAMDDENLEDLEALRQRELKKKGGSDEGIGRVMLFGEFGGKMRKGRRGEKGEEIVDPYYGGDDGFKAAYEQCMKFGKVFLERLEKGELS</sequence>
<gene>
    <name evidence="6" type="ORF">GT037_005842</name>
</gene>
<dbReference type="AlphaFoldDB" id="A0A8H7B850"/>
<dbReference type="CDD" id="cd16343">
    <property type="entry name" value="LMWPTP"/>
    <property type="match status" value="1"/>
</dbReference>
<dbReference type="PANTHER" id="PTHR11717">
    <property type="entry name" value="LOW MOLECULAR WEIGHT PROTEIN TYROSINE PHOSPHATASE"/>
    <property type="match status" value="1"/>
</dbReference>
<keyword evidence="7" id="KW-1185">Reference proteome</keyword>
<dbReference type="RefSeq" id="XP_038786578.1">
    <property type="nucleotide sequence ID" value="XM_038930889.1"/>
</dbReference>
<dbReference type="Gene3D" id="3.40.50.2300">
    <property type="match status" value="1"/>
</dbReference>
<evidence type="ECO:0000256" key="3">
    <source>
        <dbReference type="ARBA" id="ARBA00022912"/>
    </source>
</evidence>
<evidence type="ECO:0000256" key="2">
    <source>
        <dbReference type="ARBA" id="ARBA00022801"/>
    </source>
</evidence>
<feature type="domain" description="Phosphotyrosine protein phosphatase I" evidence="5">
    <location>
        <begin position="78"/>
        <end position="243"/>
    </location>
</feature>